<dbReference type="Proteomes" id="UP001652700">
    <property type="component" value="Unplaced"/>
</dbReference>
<keyword evidence="6" id="KW-0472">Membrane</keyword>
<gene>
    <name evidence="11" type="primary">LOC114327964</name>
</gene>
<dbReference type="GO" id="GO:0012505">
    <property type="term" value="C:endomembrane system"/>
    <property type="evidence" value="ECO:0007669"/>
    <property type="project" value="UniProtKB-SubCell"/>
</dbReference>
<dbReference type="PROSITE" id="PS50146">
    <property type="entry name" value="DAGK"/>
    <property type="match status" value="1"/>
</dbReference>
<keyword evidence="2" id="KW-0808">Transferase</keyword>
<dbReference type="Pfam" id="PF19279">
    <property type="entry name" value="YegS_C"/>
    <property type="match status" value="1"/>
</dbReference>
<keyword evidence="3" id="KW-0547">Nucleotide-binding</keyword>
<dbReference type="FunFam" id="3.40.50.10330:FF:000005">
    <property type="entry name" value="Sphingosine kinase 2"/>
    <property type="match status" value="1"/>
</dbReference>
<reference evidence="11" key="1">
    <citation type="submission" date="2025-04" db="UniProtKB">
        <authorList>
            <consortium name="RefSeq"/>
        </authorList>
    </citation>
    <scope>IDENTIFICATION</scope>
    <source>
        <tissue evidence="11">Whole insect</tissue>
    </source>
</reference>
<dbReference type="InterPro" id="IPR017438">
    <property type="entry name" value="ATP-NAD_kinase_N"/>
</dbReference>
<dbReference type="FunCoup" id="A0A6P7FAB0">
    <property type="interactions" value="790"/>
</dbReference>
<dbReference type="SMART" id="SM00046">
    <property type="entry name" value="DAGKc"/>
    <property type="match status" value="1"/>
</dbReference>
<feature type="domain" description="DAGKc" evidence="8">
    <location>
        <begin position="173"/>
        <end position="319"/>
    </location>
</feature>
<dbReference type="InterPro" id="IPR001206">
    <property type="entry name" value="Diacylglycerol_kinase_cat_dom"/>
</dbReference>
<reference evidence="9" key="2">
    <citation type="submission" date="2025-05" db="UniProtKB">
        <authorList>
            <consortium name="EnsemblMetazoa"/>
        </authorList>
    </citation>
    <scope>IDENTIFICATION</scope>
</reference>
<dbReference type="Pfam" id="PF00781">
    <property type="entry name" value="DAGK_cat"/>
    <property type="match status" value="1"/>
</dbReference>
<dbReference type="GO" id="GO:0016020">
    <property type="term" value="C:membrane"/>
    <property type="evidence" value="ECO:0007669"/>
    <property type="project" value="TreeGrafter"/>
</dbReference>
<evidence type="ECO:0000313" key="9">
    <source>
        <dbReference type="EnsemblMetazoa" id="XP_028132491.1"/>
    </source>
</evidence>
<name>A0A6P7FAB0_DIAVI</name>
<evidence type="ECO:0000256" key="7">
    <source>
        <dbReference type="ARBA" id="ARBA00044037"/>
    </source>
</evidence>
<evidence type="ECO:0000256" key="1">
    <source>
        <dbReference type="ARBA" id="ARBA00004308"/>
    </source>
</evidence>
<comment type="subcellular location">
    <subcellularLocation>
        <location evidence="1">Endomembrane system</location>
    </subcellularLocation>
</comment>
<keyword evidence="4 11" id="KW-0418">Kinase</keyword>
<dbReference type="GO" id="GO:0046512">
    <property type="term" value="P:sphingosine biosynthetic process"/>
    <property type="evidence" value="ECO:0007669"/>
    <property type="project" value="TreeGrafter"/>
</dbReference>
<dbReference type="OrthoDB" id="3853857at2759"/>
<dbReference type="Gene3D" id="2.60.200.40">
    <property type="match status" value="1"/>
</dbReference>
<dbReference type="PANTHER" id="PTHR12358:SF112">
    <property type="entry name" value="LD11247P-RELATED"/>
    <property type="match status" value="1"/>
</dbReference>
<dbReference type="AlphaFoldDB" id="A0A6P7FAB0"/>
<proteinExistence type="predicted"/>
<evidence type="ECO:0000313" key="11">
    <source>
        <dbReference type="RefSeq" id="XP_028132491.1"/>
    </source>
</evidence>
<protein>
    <recommendedName>
        <fullName evidence="7">sphingosine kinase</fullName>
        <ecNumber evidence="7">2.7.1.91</ecNumber>
    </recommendedName>
</protein>
<sequence length="590" mass="65900">MEIAKDDQNLNQILLEETFYVLTKKNCVFKVRLTRQGLHLIKESEENHKEQVVPITDIVGCRCLRSKKQSKRCVCQSITRSGSLEVVEETSGDLDINDTSAYLYIYAYLFQNTKSSNKKRERTIITLRFRSFDKFEDNNREAQRWRTIIKKLIKGENVPNTSIVEFTTMHKLREDRKILVLCNPKSGAGKAKDLFQQKVVPVLQEAEIPFDLYLTKHANYAREFMRTNNVFQWTGIVTVGGDGIFFEVLNGIFERSDWADVTRSIPIGIVPGGSGNGLARSIAHYYSEPYMTTPVLPSALAIVRNHSEFMDLVRVETTSQIVFSFLSVGWGLLSDIDIESEKLRILGGQRFTIWSLARLIGLRSYGGKLWYLPAELPLVEQQNNLAFSSIVGSNVDLPSEVNLETKAGRPRVDSWYSANSRRSAYFSATGSSYQSAADSAGAVGASPNPAERPRMYGPASQIPAVLAPLPAKWECISGRFVMVHASYQSHLGEDALFAPDATLNDGKIWLLIVHAGATRSQVLQFLLGLSTGAHATSKSSDGHVELIPVHAFRIEPDMTEEGYITVDGELVEYGPIQAEIFPSLCRVMVP</sequence>
<dbReference type="GO" id="GO:0042981">
    <property type="term" value="P:regulation of apoptotic process"/>
    <property type="evidence" value="ECO:0007669"/>
    <property type="project" value="UniProtKB-ARBA"/>
</dbReference>
<dbReference type="CTD" id="326219"/>
<dbReference type="KEGG" id="dvv:114327964"/>
<evidence type="ECO:0000256" key="2">
    <source>
        <dbReference type="ARBA" id="ARBA00022679"/>
    </source>
</evidence>
<accession>A0A6P7FAB0</accession>
<dbReference type="RefSeq" id="XP_028132491.1">
    <property type="nucleotide sequence ID" value="XM_028276690.1"/>
</dbReference>
<keyword evidence="10" id="KW-1185">Reference proteome</keyword>
<evidence type="ECO:0000256" key="3">
    <source>
        <dbReference type="ARBA" id="ARBA00022741"/>
    </source>
</evidence>
<dbReference type="EC" id="2.7.1.91" evidence="7"/>
<dbReference type="InterPro" id="IPR050187">
    <property type="entry name" value="Lipid_Phosphate_FormReg"/>
</dbReference>
<dbReference type="EnsemblMetazoa" id="XM_028276690.2">
    <property type="protein sequence ID" value="XP_028132491.1"/>
    <property type="gene ID" value="LOC114327964"/>
</dbReference>
<keyword evidence="5" id="KW-0067">ATP-binding</keyword>
<dbReference type="SUPFAM" id="SSF111331">
    <property type="entry name" value="NAD kinase/diacylglycerol kinase-like"/>
    <property type="match status" value="1"/>
</dbReference>
<dbReference type="InParanoid" id="A0A6P7FAB0"/>
<organism evidence="11">
    <name type="scientific">Diabrotica virgifera virgifera</name>
    <name type="common">western corn rootworm</name>
    <dbReference type="NCBI Taxonomy" id="50390"/>
    <lineage>
        <taxon>Eukaryota</taxon>
        <taxon>Metazoa</taxon>
        <taxon>Ecdysozoa</taxon>
        <taxon>Arthropoda</taxon>
        <taxon>Hexapoda</taxon>
        <taxon>Insecta</taxon>
        <taxon>Pterygota</taxon>
        <taxon>Neoptera</taxon>
        <taxon>Endopterygota</taxon>
        <taxon>Coleoptera</taxon>
        <taxon>Polyphaga</taxon>
        <taxon>Cucujiformia</taxon>
        <taxon>Chrysomeloidea</taxon>
        <taxon>Chrysomelidae</taxon>
        <taxon>Galerucinae</taxon>
        <taxon>Diabroticina</taxon>
        <taxon>Diabroticites</taxon>
        <taxon>Diabrotica</taxon>
    </lineage>
</organism>
<evidence type="ECO:0000256" key="6">
    <source>
        <dbReference type="ARBA" id="ARBA00023136"/>
    </source>
</evidence>
<evidence type="ECO:0000259" key="8">
    <source>
        <dbReference type="PROSITE" id="PS50146"/>
    </source>
</evidence>
<dbReference type="InterPro" id="IPR016064">
    <property type="entry name" value="NAD/diacylglycerol_kinase_sf"/>
</dbReference>
<dbReference type="GO" id="GO:0008481">
    <property type="term" value="F:sphingosine kinase activity"/>
    <property type="evidence" value="ECO:0007669"/>
    <property type="project" value="UniProtKB-EC"/>
</dbReference>
<evidence type="ECO:0000313" key="10">
    <source>
        <dbReference type="Proteomes" id="UP001652700"/>
    </source>
</evidence>
<dbReference type="PANTHER" id="PTHR12358">
    <property type="entry name" value="SPHINGOSINE KINASE"/>
    <property type="match status" value="1"/>
</dbReference>
<evidence type="ECO:0000256" key="4">
    <source>
        <dbReference type="ARBA" id="ARBA00022777"/>
    </source>
</evidence>
<dbReference type="GO" id="GO:0005524">
    <property type="term" value="F:ATP binding"/>
    <property type="evidence" value="ECO:0007669"/>
    <property type="project" value="UniProtKB-KW"/>
</dbReference>
<dbReference type="Gene3D" id="3.40.50.10330">
    <property type="entry name" value="Probable inorganic polyphosphate/atp-NAD kinase, domain 1"/>
    <property type="match status" value="1"/>
</dbReference>
<dbReference type="InterPro" id="IPR045540">
    <property type="entry name" value="YegS/DAGK_C"/>
</dbReference>
<dbReference type="GO" id="GO:0005737">
    <property type="term" value="C:cytoplasm"/>
    <property type="evidence" value="ECO:0007669"/>
    <property type="project" value="UniProtKB-ARBA"/>
</dbReference>
<dbReference type="GeneID" id="114327964"/>
<evidence type="ECO:0000256" key="5">
    <source>
        <dbReference type="ARBA" id="ARBA00022840"/>
    </source>
</evidence>